<comment type="caution">
    <text evidence="1">The sequence shown here is derived from an EMBL/GenBank/DDBJ whole genome shotgun (WGS) entry which is preliminary data.</text>
</comment>
<protein>
    <submittedName>
        <fullName evidence="1">Uncharacterized protein</fullName>
    </submittedName>
</protein>
<evidence type="ECO:0000313" key="1">
    <source>
        <dbReference type="EMBL" id="CAJ2633941.1"/>
    </source>
</evidence>
<name>A0ACB0IPE8_TRIPR</name>
<reference evidence="1" key="1">
    <citation type="submission" date="2023-10" db="EMBL/GenBank/DDBJ databases">
        <authorList>
            <person name="Rodriguez Cubillos JULIANA M."/>
            <person name="De Vega J."/>
        </authorList>
    </citation>
    <scope>NUCLEOTIDE SEQUENCE</scope>
</reference>
<evidence type="ECO:0000313" key="2">
    <source>
        <dbReference type="Proteomes" id="UP001177021"/>
    </source>
</evidence>
<dbReference type="EMBL" id="CASHSV030000002">
    <property type="protein sequence ID" value="CAJ2633941.1"/>
    <property type="molecule type" value="Genomic_DNA"/>
</dbReference>
<proteinExistence type="predicted"/>
<accession>A0ACB0IPE8</accession>
<keyword evidence="2" id="KW-1185">Reference proteome</keyword>
<organism evidence="1 2">
    <name type="scientific">Trifolium pratense</name>
    <name type="common">Red clover</name>
    <dbReference type="NCBI Taxonomy" id="57577"/>
    <lineage>
        <taxon>Eukaryota</taxon>
        <taxon>Viridiplantae</taxon>
        <taxon>Streptophyta</taxon>
        <taxon>Embryophyta</taxon>
        <taxon>Tracheophyta</taxon>
        <taxon>Spermatophyta</taxon>
        <taxon>Magnoliopsida</taxon>
        <taxon>eudicotyledons</taxon>
        <taxon>Gunneridae</taxon>
        <taxon>Pentapetalae</taxon>
        <taxon>rosids</taxon>
        <taxon>fabids</taxon>
        <taxon>Fabales</taxon>
        <taxon>Fabaceae</taxon>
        <taxon>Papilionoideae</taxon>
        <taxon>50 kb inversion clade</taxon>
        <taxon>NPAAA clade</taxon>
        <taxon>Hologalegina</taxon>
        <taxon>IRL clade</taxon>
        <taxon>Trifolieae</taxon>
        <taxon>Trifolium</taxon>
    </lineage>
</organism>
<dbReference type="Proteomes" id="UP001177021">
    <property type="component" value="Unassembled WGS sequence"/>
</dbReference>
<gene>
    <name evidence="1" type="ORF">MILVUS5_LOCUS4955</name>
</gene>
<sequence>MLITESLLPMAVLPLINIDTGSALEINKSLAIASSDQKDIARLDASKVALLKPELLLPASTTVFDSCAIIDGAFWIEAAKQKLSAICRMQTQCWR</sequence>